<gene>
    <name evidence="1" type="ORF">ACEZDG_14515</name>
</gene>
<name>A0ABV6V9R8_9ACTN</name>
<evidence type="ECO:0000313" key="1">
    <source>
        <dbReference type="EMBL" id="MFC1410479.1"/>
    </source>
</evidence>
<protein>
    <submittedName>
        <fullName evidence="1">Uncharacterized protein</fullName>
    </submittedName>
</protein>
<dbReference type="EMBL" id="JBHEZX010000005">
    <property type="protein sequence ID" value="MFC1410479.1"/>
    <property type="molecule type" value="Genomic_DNA"/>
</dbReference>
<dbReference type="Proteomes" id="UP001592582">
    <property type="component" value="Unassembled WGS sequence"/>
</dbReference>
<reference evidence="1 2" key="1">
    <citation type="submission" date="2024-09" db="EMBL/GenBank/DDBJ databases">
        <authorList>
            <person name="Lee S.D."/>
        </authorList>
    </citation>
    <scope>NUCLEOTIDE SEQUENCE [LARGE SCALE GENOMIC DNA]</scope>
    <source>
        <strain evidence="1 2">N1-1</strain>
    </source>
</reference>
<proteinExistence type="predicted"/>
<sequence>MLNPDLAQQILDRVTADPAAYDPAMSGFVSSLGYAVWPEDTVTGDEITMGTAAWACYLAGWHLTIDSMGDFYAFPEHGSDDHRDLDDLAADLLGLDGPELLEETDRDAALAGLRALTASPGSEPANKDLSMLGSVSSGVLGLGALAALGGNSQAVIQARAAAQQAEIEAAAARGPAVAAHDDSHAVIGFDGAFDNPRFQVVQMTFTADNTRFVQAIRQITDALQAASIGLLGILRPFQESAAAFLAYYARQAAPRPKRTYRRIVRTSHPPRRREPRAAPSALNAAYTRRYNHRKGRRT</sequence>
<comment type="caution">
    <text evidence="1">The sequence shown here is derived from an EMBL/GenBank/DDBJ whole genome shotgun (WGS) entry which is preliminary data.</text>
</comment>
<keyword evidence="2" id="KW-1185">Reference proteome</keyword>
<accession>A0ABV6V9R8</accession>
<organism evidence="1 2">
    <name type="scientific">Streptacidiphilus alkalitolerans</name>
    <dbReference type="NCBI Taxonomy" id="3342712"/>
    <lineage>
        <taxon>Bacteria</taxon>
        <taxon>Bacillati</taxon>
        <taxon>Actinomycetota</taxon>
        <taxon>Actinomycetes</taxon>
        <taxon>Kitasatosporales</taxon>
        <taxon>Streptomycetaceae</taxon>
        <taxon>Streptacidiphilus</taxon>
    </lineage>
</organism>
<evidence type="ECO:0000313" key="2">
    <source>
        <dbReference type="Proteomes" id="UP001592582"/>
    </source>
</evidence>